<keyword evidence="2" id="KW-1185">Reference proteome</keyword>
<evidence type="ECO:0000313" key="1">
    <source>
        <dbReference type="EMBL" id="AJR09201.1"/>
    </source>
</evidence>
<dbReference type="HOGENOM" id="CLU_1303941_0_0_6"/>
<protein>
    <submittedName>
        <fullName evidence="1">Uncharacterized protein</fullName>
    </submittedName>
</protein>
<sequence length="211" mass="23233">MNEERRDCYSVTAVNNSNQQVVLNYLYSEQLIQPESGSEACCCDTKGESYFSSNPTLVLWHSDSIGEHKPCAVMVFELSKPEEKLASLELIHLGSCNEPDSNIRLMLQHGCQHMSSLGFKKIELSLDTHPALTEAAVRCSGFAQECRSLSAVFHSYLPMYFSSMADSQTAVQLLSAVNAGTFSAVANYQDGHIVLSIDSFLGAERHLVIQS</sequence>
<dbReference type="PATRIC" id="fig|658445.3.peg.4566"/>
<dbReference type="Proteomes" id="UP000032303">
    <property type="component" value="Chromosome 2"/>
</dbReference>
<name>A0A0C5WC31_9GAMM</name>
<proteinExistence type="predicted"/>
<dbReference type="AlphaFoldDB" id="A0A0C5WC31"/>
<organism evidence="1 2">
    <name type="scientific">Photobacterium gaetbulicola Gung47</name>
    <dbReference type="NCBI Taxonomy" id="658445"/>
    <lineage>
        <taxon>Bacteria</taxon>
        <taxon>Pseudomonadati</taxon>
        <taxon>Pseudomonadota</taxon>
        <taxon>Gammaproteobacteria</taxon>
        <taxon>Vibrionales</taxon>
        <taxon>Vibrionaceae</taxon>
        <taxon>Photobacterium</taxon>
    </lineage>
</organism>
<gene>
    <name evidence="1" type="ORF">H744_2c2545</name>
</gene>
<evidence type="ECO:0000313" key="2">
    <source>
        <dbReference type="Proteomes" id="UP000032303"/>
    </source>
</evidence>
<dbReference type="OrthoDB" id="9871737at2"/>
<dbReference type="EMBL" id="CP005974">
    <property type="protein sequence ID" value="AJR09201.1"/>
    <property type="molecule type" value="Genomic_DNA"/>
</dbReference>
<reference evidence="1 2" key="1">
    <citation type="submission" date="2013-05" db="EMBL/GenBank/DDBJ databases">
        <title>Complete genome sequence of the lipase-producing bacterium Photobacterium gaetbulicola Gung47.</title>
        <authorList>
            <person name="Kim Y.-O."/>
        </authorList>
    </citation>
    <scope>NUCLEOTIDE SEQUENCE [LARGE SCALE GENOMIC DNA]</scope>
    <source>
        <strain evidence="1 2">Gung47</strain>
    </source>
</reference>
<dbReference type="STRING" id="658445.H744_2c2545"/>
<accession>A0A0C5WC31</accession>
<dbReference type="KEGG" id="pgb:H744_2c2545"/>